<accession>A0AAU8KVP0</accession>
<evidence type="ECO:0000313" key="2">
    <source>
        <dbReference type="EMBL" id="XCN26305.1"/>
    </source>
</evidence>
<dbReference type="InterPro" id="IPR055632">
    <property type="entry name" value="DUF7208"/>
</dbReference>
<evidence type="ECO:0000256" key="1">
    <source>
        <dbReference type="SAM" id="MobiDB-lite"/>
    </source>
</evidence>
<reference evidence="2" key="1">
    <citation type="submission" date="2024-05" db="EMBL/GenBank/DDBJ databases">
        <title>Defense systems in Pseudomonas aeruginosa.</title>
        <authorList>
            <person name="van den Berg D.F."/>
            <person name="Costa R.A."/>
        </authorList>
    </citation>
    <scope>NUCLEOTIDE SEQUENCE</scope>
</reference>
<evidence type="ECO:0008006" key="3">
    <source>
        <dbReference type="Google" id="ProtNLM"/>
    </source>
</evidence>
<name>A0AAU8KVP0_9VIRU</name>
<organism evidence="2">
    <name type="scientific">Pseudomonas phage vB_PaeM_FBPa36</name>
    <dbReference type="NCBI Taxonomy" id="3231237"/>
    <lineage>
        <taxon>Viruses</taxon>
    </lineage>
</organism>
<proteinExistence type="predicted"/>
<dbReference type="EMBL" id="PP813861">
    <property type="protein sequence ID" value="XCN26305.1"/>
    <property type="molecule type" value="Genomic_DNA"/>
</dbReference>
<sequence length="298" mass="32703">MSAIDQQYINVTRTAYGSYLQTCKYLGIPFKLIPNTTLNEKFSIQQNVAPSDGQIPNVQYMVIGNRGHYFVKGPDGSDEVENNIHRANDAALYNHIPFVLREVADDLPAQRRNMYRLRRLEEHNGKQYFAYYARKIDVTGVVPKLLKITIVDGEPVVTPYVPNRDDLNPTPPTISNQGTVVGSNESISASAIVTVNLTAEEILEITTAHRIRTGSVRSPIISEIGLCSGVDKDVQGQSGASGNFIYTEVIACQINVFIATNHAVGYNSDGLKLTFDIGGVEPMLGSKAINVAKFVPKD</sequence>
<protein>
    <recommendedName>
        <fullName evidence="3">Virion structural protein</fullName>
    </recommendedName>
</protein>
<dbReference type="Pfam" id="PF23838">
    <property type="entry name" value="DUF7208"/>
    <property type="match status" value="1"/>
</dbReference>
<feature type="region of interest" description="Disordered" evidence="1">
    <location>
        <begin position="161"/>
        <end position="180"/>
    </location>
</feature>